<dbReference type="EnsemblPlants" id="AES87841">
    <property type="protein sequence ID" value="AES87841"/>
    <property type="gene ID" value="MTR_4g035280"/>
</dbReference>
<organism evidence="2 4">
    <name type="scientific">Medicago truncatula</name>
    <name type="common">Barrel medic</name>
    <name type="synonym">Medicago tribuloides</name>
    <dbReference type="NCBI Taxonomy" id="3880"/>
    <lineage>
        <taxon>Eukaryota</taxon>
        <taxon>Viridiplantae</taxon>
        <taxon>Streptophyta</taxon>
        <taxon>Embryophyta</taxon>
        <taxon>Tracheophyta</taxon>
        <taxon>Spermatophyta</taxon>
        <taxon>Magnoliopsida</taxon>
        <taxon>eudicotyledons</taxon>
        <taxon>Gunneridae</taxon>
        <taxon>Pentapetalae</taxon>
        <taxon>rosids</taxon>
        <taxon>fabids</taxon>
        <taxon>Fabales</taxon>
        <taxon>Fabaceae</taxon>
        <taxon>Papilionoideae</taxon>
        <taxon>50 kb inversion clade</taxon>
        <taxon>NPAAA clade</taxon>
        <taxon>Hologalegina</taxon>
        <taxon>IRL clade</taxon>
        <taxon>Trifolieae</taxon>
        <taxon>Medicago</taxon>
    </lineage>
</organism>
<evidence type="ECO:0000313" key="4">
    <source>
        <dbReference type="Proteomes" id="UP000002051"/>
    </source>
</evidence>
<dbReference type="Gene3D" id="3.80.10.10">
    <property type="entry name" value="Ribonuclease Inhibitor"/>
    <property type="match status" value="1"/>
</dbReference>
<dbReference type="GO" id="GO:0031146">
    <property type="term" value="P:SCF-dependent proteasomal ubiquitin-dependent protein catabolic process"/>
    <property type="evidence" value="ECO:0000318"/>
    <property type="project" value="GO_Central"/>
</dbReference>
<evidence type="ECO:0000313" key="2">
    <source>
        <dbReference type="EMBL" id="AES87841.2"/>
    </source>
</evidence>
<dbReference type="HOGENOM" id="CLU_068558_1_0_1"/>
<dbReference type="Proteomes" id="UP000002051">
    <property type="component" value="Chromosome 4"/>
</dbReference>
<dbReference type="eggNOG" id="KOG1947">
    <property type="taxonomic scope" value="Eukaryota"/>
</dbReference>
<feature type="compositionally biased region" description="Acidic residues" evidence="1">
    <location>
        <begin position="237"/>
        <end position="261"/>
    </location>
</feature>
<dbReference type="EMBL" id="CM001220">
    <property type="protein sequence ID" value="AES87841.2"/>
    <property type="molecule type" value="Genomic_DNA"/>
</dbReference>
<dbReference type="GO" id="GO:0019005">
    <property type="term" value="C:SCF ubiquitin ligase complex"/>
    <property type="evidence" value="ECO:0000318"/>
    <property type="project" value="GO_Central"/>
</dbReference>
<name>G7JRC2_MEDTR</name>
<sequence>MEAAAYSKSNAEKNPKERKLAAACPYLPDEIWEIIFKFLNDGDTNCYLEPLSIVSKQFLSITNRLQFSIAISDETIPFLDRLFQRFPNLRSLDLSKARNVNLLLGHNEYFPLGIKSLNISNKGDLDADVLVVLSKKMKNLTSLTCSRMICMLKSDLFFIADCFPLLEELDLSYPMNISQYDFIPDDDDDREPLALPKLRKINLSGNCIKEYRQFITYLFKNCKLLEEVITKDMISMDEADSDSGSDSNNDSDIDIYSDIDNDSDRSSDDDGNDA</sequence>
<feature type="region of interest" description="Disordered" evidence="1">
    <location>
        <begin position="237"/>
        <end position="274"/>
    </location>
</feature>
<reference evidence="3" key="3">
    <citation type="submission" date="2015-04" db="UniProtKB">
        <authorList>
            <consortium name="EnsemblPlants"/>
        </authorList>
    </citation>
    <scope>IDENTIFICATION</scope>
    <source>
        <strain evidence="3">cv. Jemalong A17</strain>
    </source>
</reference>
<gene>
    <name evidence="2" type="ordered locus">MTR_4g035280</name>
</gene>
<protein>
    <submittedName>
        <fullName evidence="2 3">Uncharacterized protein</fullName>
    </submittedName>
</protein>
<dbReference type="PaxDb" id="3880-AES87841"/>
<dbReference type="AlphaFoldDB" id="G7JRC2"/>
<reference evidence="2 4" key="2">
    <citation type="journal article" date="2014" name="BMC Genomics">
        <title>An improved genome release (version Mt4.0) for the model legume Medicago truncatula.</title>
        <authorList>
            <person name="Tang H."/>
            <person name="Krishnakumar V."/>
            <person name="Bidwell S."/>
            <person name="Rosen B."/>
            <person name="Chan A."/>
            <person name="Zhou S."/>
            <person name="Gentzbittel L."/>
            <person name="Childs K.L."/>
            <person name="Yandell M."/>
            <person name="Gundlach H."/>
            <person name="Mayer K.F."/>
            <person name="Schwartz D.C."/>
            <person name="Town C.D."/>
        </authorList>
    </citation>
    <scope>GENOME REANNOTATION</scope>
    <source>
        <strain evidence="3 4">cv. Jemalong A17</strain>
    </source>
</reference>
<accession>G7JRC2</accession>
<keyword evidence="4" id="KW-1185">Reference proteome</keyword>
<accession>A0A0C3WV23</accession>
<dbReference type="InterPro" id="IPR032675">
    <property type="entry name" value="LRR_dom_sf"/>
</dbReference>
<dbReference type="SUPFAM" id="SSF52047">
    <property type="entry name" value="RNI-like"/>
    <property type="match status" value="1"/>
</dbReference>
<proteinExistence type="predicted"/>
<evidence type="ECO:0000256" key="1">
    <source>
        <dbReference type="SAM" id="MobiDB-lite"/>
    </source>
</evidence>
<reference evidence="2 4" key="1">
    <citation type="journal article" date="2011" name="Nature">
        <title>The Medicago genome provides insight into the evolution of rhizobial symbioses.</title>
        <authorList>
            <person name="Young N.D."/>
            <person name="Debelle F."/>
            <person name="Oldroyd G.E."/>
            <person name="Geurts R."/>
            <person name="Cannon S.B."/>
            <person name="Udvardi M.K."/>
            <person name="Benedito V.A."/>
            <person name="Mayer K.F."/>
            <person name="Gouzy J."/>
            <person name="Schoof H."/>
            <person name="Van de Peer Y."/>
            <person name="Proost S."/>
            <person name="Cook D.R."/>
            <person name="Meyers B.C."/>
            <person name="Spannagl M."/>
            <person name="Cheung F."/>
            <person name="De Mita S."/>
            <person name="Krishnakumar V."/>
            <person name="Gundlach H."/>
            <person name="Zhou S."/>
            <person name="Mudge J."/>
            <person name="Bharti A.K."/>
            <person name="Murray J.D."/>
            <person name="Naoumkina M.A."/>
            <person name="Rosen B."/>
            <person name="Silverstein K.A."/>
            <person name="Tang H."/>
            <person name="Rombauts S."/>
            <person name="Zhao P.X."/>
            <person name="Zhou P."/>
            <person name="Barbe V."/>
            <person name="Bardou P."/>
            <person name="Bechner M."/>
            <person name="Bellec A."/>
            <person name="Berger A."/>
            <person name="Berges H."/>
            <person name="Bidwell S."/>
            <person name="Bisseling T."/>
            <person name="Choisne N."/>
            <person name="Couloux A."/>
            <person name="Denny R."/>
            <person name="Deshpande S."/>
            <person name="Dai X."/>
            <person name="Doyle J.J."/>
            <person name="Dudez A.M."/>
            <person name="Farmer A.D."/>
            <person name="Fouteau S."/>
            <person name="Franken C."/>
            <person name="Gibelin C."/>
            <person name="Gish J."/>
            <person name="Goldstein S."/>
            <person name="Gonzalez A.J."/>
            <person name="Green P.J."/>
            <person name="Hallab A."/>
            <person name="Hartog M."/>
            <person name="Hua A."/>
            <person name="Humphray S.J."/>
            <person name="Jeong D.H."/>
            <person name="Jing Y."/>
            <person name="Jocker A."/>
            <person name="Kenton S.M."/>
            <person name="Kim D.J."/>
            <person name="Klee K."/>
            <person name="Lai H."/>
            <person name="Lang C."/>
            <person name="Lin S."/>
            <person name="Macmil S.L."/>
            <person name="Magdelenat G."/>
            <person name="Matthews L."/>
            <person name="McCorrison J."/>
            <person name="Monaghan E.L."/>
            <person name="Mun J.H."/>
            <person name="Najar F.Z."/>
            <person name="Nicholson C."/>
            <person name="Noirot C."/>
            <person name="O'Bleness M."/>
            <person name="Paule C.R."/>
            <person name="Poulain J."/>
            <person name="Prion F."/>
            <person name="Qin B."/>
            <person name="Qu C."/>
            <person name="Retzel E.F."/>
            <person name="Riddle C."/>
            <person name="Sallet E."/>
            <person name="Samain S."/>
            <person name="Samson N."/>
            <person name="Sanders I."/>
            <person name="Saurat O."/>
            <person name="Scarpelli C."/>
            <person name="Schiex T."/>
            <person name="Segurens B."/>
            <person name="Severin A.J."/>
            <person name="Sherrier D.J."/>
            <person name="Shi R."/>
            <person name="Sims S."/>
            <person name="Singer S.R."/>
            <person name="Sinharoy S."/>
            <person name="Sterck L."/>
            <person name="Viollet A."/>
            <person name="Wang B.B."/>
            <person name="Wang K."/>
            <person name="Wang M."/>
            <person name="Wang X."/>
            <person name="Warfsmann J."/>
            <person name="Weissenbach J."/>
            <person name="White D.D."/>
            <person name="White J.D."/>
            <person name="Wiley G.B."/>
            <person name="Wincker P."/>
            <person name="Xing Y."/>
            <person name="Yang L."/>
            <person name="Yao Z."/>
            <person name="Ying F."/>
            <person name="Zhai J."/>
            <person name="Zhou L."/>
            <person name="Zuber A."/>
            <person name="Denarie J."/>
            <person name="Dixon R.A."/>
            <person name="May G.D."/>
            <person name="Schwartz D.C."/>
            <person name="Rogers J."/>
            <person name="Quetier F."/>
            <person name="Town C.D."/>
            <person name="Roe B.A."/>
        </authorList>
    </citation>
    <scope>NUCLEOTIDE SEQUENCE [LARGE SCALE GENOMIC DNA]</scope>
    <source>
        <strain evidence="2">A17</strain>
        <strain evidence="3 4">cv. Jemalong A17</strain>
    </source>
</reference>
<evidence type="ECO:0000313" key="3">
    <source>
        <dbReference type="EnsemblPlants" id="AES87841"/>
    </source>
</evidence>